<dbReference type="VEuPathDB" id="VectorBase:GMOY011876"/>
<dbReference type="InterPro" id="IPR003593">
    <property type="entry name" value="AAA+_ATPase"/>
</dbReference>
<evidence type="ECO:0000256" key="5">
    <source>
        <dbReference type="ARBA" id="ARBA00022989"/>
    </source>
</evidence>
<keyword evidence="5 8" id="KW-1133">Transmembrane helix</keyword>
<accession>A0A1B0GF04</accession>
<dbReference type="PROSITE" id="PS51012">
    <property type="entry name" value="ABC_TM2"/>
    <property type="match status" value="1"/>
</dbReference>
<dbReference type="PROSITE" id="PS50893">
    <property type="entry name" value="ABC_TRANSPORTER_2"/>
    <property type="match status" value="1"/>
</dbReference>
<keyword evidence="12" id="KW-1185">Reference proteome</keyword>
<evidence type="ECO:0000256" key="4">
    <source>
        <dbReference type="ARBA" id="ARBA00022840"/>
    </source>
</evidence>
<dbReference type="GO" id="GO:0016020">
    <property type="term" value="C:membrane"/>
    <property type="evidence" value="ECO:0007669"/>
    <property type="project" value="UniProtKB-SubCell"/>
</dbReference>
<dbReference type="EMBL" id="CCAG010012702">
    <property type="status" value="NOT_ANNOTATED_CDS"/>
    <property type="molecule type" value="Genomic_DNA"/>
</dbReference>
<dbReference type="PhylomeDB" id="A0A1B0GF04"/>
<evidence type="ECO:0000256" key="1">
    <source>
        <dbReference type="ARBA" id="ARBA00004141"/>
    </source>
</evidence>
<reference evidence="11" key="1">
    <citation type="submission" date="2020-05" db="UniProtKB">
        <authorList>
            <consortium name="EnsemblMetazoa"/>
        </authorList>
    </citation>
    <scope>IDENTIFICATION</scope>
    <source>
        <strain evidence="11">Yale</strain>
    </source>
</reference>
<feature type="transmembrane region" description="Helical" evidence="8">
    <location>
        <begin position="579"/>
        <end position="603"/>
    </location>
</feature>
<organism evidence="11 12">
    <name type="scientific">Glossina morsitans morsitans</name>
    <name type="common">Savannah tsetse fly</name>
    <dbReference type="NCBI Taxonomy" id="37546"/>
    <lineage>
        <taxon>Eukaryota</taxon>
        <taxon>Metazoa</taxon>
        <taxon>Ecdysozoa</taxon>
        <taxon>Arthropoda</taxon>
        <taxon>Hexapoda</taxon>
        <taxon>Insecta</taxon>
        <taxon>Pterygota</taxon>
        <taxon>Neoptera</taxon>
        <taxon>Endopterygota</taxon>
        <taxon>Diptera</taxon>
        <taxon>Brachycera</taxon>
        <taxon>Muscomorpha</taxon>
        <taxon>Hippoboscoidea</taxon>
        <taxon>Glossinidae</taxon>
        <taxon>Glossina</taxon>
    </lineage>
</organism>
<feature type="transmembrane region" description="Helical" evidence="8">
    <location>
        <begin position="690"/>
        <end position="708"/>
    </location>
</feature>
<dbReference type="InterPro" id="IPR013525">
    <property type="entry name" value="ABC2_TM"/>
</dbReference>
<proteinExistence type="predicted"/>
<dbReference type="SMART" id="SM00382">
    <property type="entry name" value="AAA"/>
    <property type="match status" value="1"/>
</dbReference>
<keyword evidence="2 8" id="KW-0812">Transmembrane</keyword>
<dbReference type="PROSITE" id="PS00211">
    <property type="entry name" value="ABC_TRANSPORTER_1"/>
    <property type="match status" value="1"/>
</dbReference>
<protein>
    <submittedName>
        <fullName evidence="11">Uncharacterized protein</fullName>
    </submittedName>
</protein>
<dbReference type="PANTHER" id="PTHR43038:SF5">
    <property type="entry name" value="RE14039P"/>
    <property type="match status" value="1"/>
</dbReference>
<dbReference type="Gene3D" id="3.40.50.300">
    <property type="entry name" value="P-loop containing nucleotide triphosphate hydrolases"/>
    <property type="match status" value="1"/>
</dbReference>
<feature type="transmembrane region" description="Helical" evidence="8">
    <location>
        <begin position="624"/>
        <end position="650"/>
    </location>
</feature>
<evidence type="ECO:0000259" key="10">
    <source>
        <dbReference type="PROSITE" id="PS51012"/>
    </source>
</evidence>
<name>A0A1B0GF04_GLOMM</name>
<feature type="domain" description="ABC transmembrane type-2" evidence="10">
    <location>
        <begin position="525"/>
        <end position="773"/>
    </location>
</feature>
<keyword evidence="6 8" id="KW-0472">Membrane</keyword>
<feature type="region of interest" description="Disordered" evidence="7">
    <location>
        <begin position="1"/>
        <end position="26"/>
    </location>
</feature>
<dbReference type="EnsemblMetazoa" id="GMOY011876-RA">
    <property type="protein sequence ID" value="GMOY011876-PA"/>
    <property type="gene ID" value="GMOY011876"/>
</dbReference>
<dbReference type="InterPro" id="IPR003439">
    <property type="entry name" value="ABC_transporter-like_ATP-bd"/>
</dbReference>
<feature type="transmembrane region" description="Helical" evidence="8">
    <location>
        <begin position="656"/>
        <end position="678"/>
    </location>
</feature>
<evidence type="ECO:0000256" key="8">
    <source>
        <dbReference type="SAM" id="Phobius"/>
    </source>
</evidence>
<evidence type="ECO:0000256" key="7">
    <source>
        <dbReference type="SAM" id="MobiDB-lite"/>
    </source>
</evidence>
<comment type="subcellular location">
    <subcellularLocation>
        <location evidence="1">Membrane</location>
        <topology evidence="1">Multi-pass membrane protein</topology>
    </subcellularLocation>
</comment>
<dbReference type="EMBL" id="CCAG010012701">
    <property type="status" value="NOT_ANNOTATED_CDS"/>
    <property type="molecule type" value="Genomic_DNA"/>
</dbReference>
<dbReference type="Pfam" id="PF00005">
    <property type="entry name" value="ABC_tran"/>
    <property type="match status" value="1"/>
</dbReference>
<dbReference type="InterPro" id="IPR017871">
    <property type="entry name" value="ABC_transporter-like_CS"/>
</dbReference>
<evidence type="ECO:0000313" key="11">
    <source>
        <dbReference type="EnsemblMetazoa" id="GMOY011876-PA"/>
    </source>
</evidence>
<evidence type="ECO:0000256" key="3">
    <source>
        <dbReference type="ARBA" id="ARBA00022741"/>
    </source>
</evidence>
<evidence type="ECO:0000256" key="6">
    <source>
        <dbReference type="ARBA" id="ARBA00023136"/>
    </source>
</evidence>
<dbReference type="SUPFAM" id="SSF52540">
    <property type="entry name" value="P-loop containing nucleoside triphosphate hydrolases"/>
    <property type="match status" value="1"/>
</dbReference>
<dbReference type="Pfam" id="PF12698">
    <property type="entry name" value="ABC2_membrane_3"/>
    <property type="match status" value="1"/>
</dbReference>
<keyword evidence="3" id="KW-0547">Nucleotide-binding</keyword>
<evidence type="ECO:0000256" key="2">
    <source>
        <dbReference type="ARBA" id="ARBA00022692"/>
    </source>
</evidence>
<evidence type="ECO:0000313" key="12">
    <source>
        <dbReference type="Proteomes" id="UP000092444"/>
    </source>
</evidence>
<dbReference type="AlphaFoldDB" id="A0A1B0GF04"/>
<dbReference type="InterPro" id="IPR027417">
    <property type="entry name" value="P-loop_NTPase"/>
</dbReference>
<sequence>MDAESEGVQPVEPTTAAASNPETDLGHRRRLFMSQPSTLALRRQQAVCVRRAHKMYGSKKSPNVILDGLNMTVPKGTIYGLLGASGCGKTTLLSCIVGRRRLNSGEIWVLGGRPGSRGSGVPGPRIGYMPQEVALYGEFTMRETLIYFGMIADMSRRDVEDRTEFLLKLLNLPNGSKFVKNLSGGQQRRMSLAAALLHEPELLILDEPTVGVDPVLRQSIWDHLVDITKNGNTTVIITTHYIDECAQAHVIGLLRGGRMLAEESPQLLRQQYSAESLEEVFLKLAVLQNMGKRRRSSIAKEVIDNVTVPAISNPALDLSDEQDNAEISGEFGDNISMTSAIPDPISTPAVSALPVPPEEDVSVSLCNNQFMSSGHLHAIIWKNFLWMLRNKGTMLFIVGLPILQTFLFCYAIGHDPTGLKLAVANYEMNEEMISKQYCPSIVGCNQTQLSCRYLDMLVRNRSMVMIFTHTDDEATDLVRQGKAWGTLTIANNFTEALTDRIESGRYVDDGTLDASELKLRLDMSDQQIATLLFRDLVDTYFSFVDHQLSDCDINPGVARIPVIYQEPIYGAIIPSFNDFVAPGIILTIIFFLSVAITTGAMLLERNEGMLERSLVAGITGPEILFSLLVTQFTVMFSQCVFALLVVFYFFNTTLTGSIWSVLTMCVLSGLCGMSYGFVISCAVDTERTATYVAMGSFLPNVMLCGIIWPVEGMYPLLRIISKIMPLTKPVESLRSILQRGWGINEPTVYYGFITITIWSVVFLFMSILLLKFKKASRDNNNNNNNNNKKQLYYE</sequence>
<dbReference type="GO" id="GO:0005524">
    <property type="term" value="F:ATP binding"/>
    <property type="evidence" value="ECO:0007669"/>
    <property type="project" value="UniProtKB-KW"/>
</dbReference>
<dbReference type="EMBL" id="CCAG010012703">
    <property type="status" value="NOT_ANNOTATED_CDS"/>
    <property type="molecule type" value="Genomic_DNA"/>
</dbReference>
<dbReference type="Proteomes" id="UP000092444">
    <property type="component" value="Unassembled WGS sequence"/>
</dbReference>
<evidence type="ECO:0000259" key="9">
    <source>
        <dbReference type="PROSITE" id="PS50893"/>
    </source>
</evidence>
<feature type="transmembrane region" description="Helical" evidence="8">
    <location>
        <begin position="748"/>
        <end position="770"/>
    </location>
</feature>
<dbReference type="GO" id="GO:0140359">
    <property type="term" value="F:ABC-type transporter activity"/>
    <property type="evidence" value="ECO:0007669"/>
    <property type="project" value="InterPro"/>
</dbReference>
<dbReference type="InterPro" id="IPR047817">
    <property type="entry name" value="ABC2_TM_bact-type"/>
</dbReference>
<dbReference type="STRING" id="37546.A0A1B0GF04"/>
<dbReference type="GO" id="GO:0016887">
    <property type="term" value="F:ATP hydrolysis activity"/>
    <property type="evidence" value="ECO:0007669"/>
    <property type="project" value="InterPro"/>
</dbReference>
<dbReference type="CDD" id="cd03230">
    <property type="entry name" value="ABC_DR_subfamily_A"/>
    <property type="match status" value="1"/>
</dbReference>
<keyword evidence="4" id="KW-0067">ATP-binding</keyword>
<feature type="domain" description="ABC transporter" evidence="9">
    <location>
        <begin position="50"/>
        <end position="281"/>
    </location>
</feature>
<dbReference type="PANTHER" id="PTHR43038">
    <property type="entry name" value="ATP-BINDING CASSETTE, SUB-FAMILY H, MEMBER 1"/>
    <property type="match status" value="1"/>
</dbReference>